<name>A0ABN9PI76_9DINO</name>
<keyword evidence="4" id="KW-1185">Reference proteome</keyword>
<keyword evidence="2" id="KW-0472">Membrane</keyword>
<proteinExistence type="predicted"/>
<evidence type="ECO:0000313" key="3">
    <source>
        <dbReference type="EMBL" id="CAK0792685.1"/>
    </source>
</evidence>
<evidence type="ECO:0000313" key="4">
    <source>
        <dbReference type="Proteomes" id="UP001189429"/>
    </source>
</evidence>
<protein>
    <recommendedName>
        <fullName evidence="5">Protein S-acyltransferase</fullName>
    </recommendedName>
</protein>
<evidence type="ECO:0000256" key="1">
    <source>
        <dbReference type="SAM" id="MobiDB-lite"/>
    </source>
</evidence>
<feature type="region of interest" description="Disordered" evidence="1">
    <location>
        <begin position="232"/>
        <end position="266"/>
    </location>
</feature>
<feature type="transmembrane region" description="Helical" evidence="2">
    <location>
        <begin position="57"/>
        <end position="78"/>
    </location>
</feature>
<organism evidence="3 4">
    <name type="scientific">Prorocentrum cordatum</name>
    <dbReference type="NCBI Taxonomy" id="2364126"/>
    <lineage>
        <taxon>Eukaryota</taxon>
        <taxon>Sar</taxon>
        <taxon>Alveolata</taxon>
        <taxon>Dinophyceae</taxon>
        <taxon>Prorocentrales</taxon>
        <taxon>Prorocentraceae</taxon>
        <taxon>Prorocentrum</taxon>
    </lineage>
</organism>
<feature type="transmembrane region" description="Helical" evidence="2">
    <location>
        <begin position="170"/>
        <end position="192"/>
    </location>
</feature>
<dbReference type="EMBL" id="CAUYUJ010000813">
    <property type="protein sequence ID" value="CAK0792685.1"/>
    <property type="molecule type" value="Genomic_DNA"/>
</dbReference>
<accession>A0ABN9PI76</accession>
<evidence type="ECO:0008006" key="5">
    <source>
        <dbReference type="Google" id="ProtNLM"/>
    </source>
</evidence>
<comment type="caution">
    <text evidence="3">The sequence shown here is derived from an EMBL/GenBank/DDBJ whole genome shotgun (WGS) entry which is preliminary data.</text>
</comment>
<sequence length="266" mass="29135">MRIAQQLRSSPSLREVAVAALREAPARRDTVGFLTASRRGEANEGISRALPPKSSPIYQAAVWVLVAATALVLFHTLWFVGELLLTVRWRAPGSEQMAVWKGVATLLFELSLPACGYLGATHGNRHLACCFCGCSLFVTSVVFVGLALTIMTSVGTVDPADVAIQNNKELLIMLLYFMSFWFGMQLHSLLMLRQSPDDHLASMVPVVGQVIQVRPPHWAGWAWTSDQPAAAARARGLAPSPAPAREPRRLGPWTVPRHRPREPSAR</sequence>
<reference evidence="3" key="1">
    <citation type="submission" date="2023-10" db="EMBL/GenBank/DDBJ databases">
        <authorList>
            <person name="Chen Y."/>
            <person name="Shah S."/>
            <person name="Dougan E. K."/>
            <person name="Thang M."/>
            <person name="Chan C."/>
        </authorList>
    </citation>
    <scope>NUCLEOTIDE SEQUENCE [LARGE SCALE GENOMIC DNA]</scope>
</reference>
<keyword evidence="2" id="KW-1133">Transmembrane helix</keyword>
<dbReference type="Proteomes" id="UP001189429">
    <property type="component" value="Unassembled WGS sequence"/>
</dbReference>
<evidence type="ECO:0000256" key="2">
    <source>
        <dbReference type="SAM" id="Phobius"/>
    </source>
</evidence>
<feature type="transmembrane region" description="Helical" evidence="2">
    <location>
        <begin position="98"/>
        <end position="120"/>
    </location>
</feature>
<feature type="transmembrane region" description="Helical" evidence="2">
    <location>
        <begin position="127"/>
        <end position="150"/>
    </location>
</feature>
<gene>
    <name evidence="3" type="ORF">PCOR1329_LOCUS3185</name>
</gene>
<keyword evidence="2" id="KW-0812">Transmembrane</keyword>